<evidence type="ECO:0000313" key="1">
    <source>
        <dbReference type="EMBL" id="KAJ9162625.1"/>
    </source>
</evidence>
<dbReference type="EMBL" id="JARPOI010000013">
    <property type="protein sequence ID" value="KAJ9162625.1"/>
    <property type="molecule type" value="Genomic_DNA"/>
</dbReference>
<name>A0ABQ9LB16_HEVBR</name>
<organism evidence="1 2">
    <name type="scientific">Hevea brasiliensis</name>
    <name type="common">Para rubber tree</name>
    <name type="synonym">Siphonia brasiliensis</name>
    <dbReference type="NCBI Taxonomy" id="3981"/>
    <lineage>
        <taxon>Eukaryota</taxon>
        <taxon>Viridiplantae</taxon>
        <taxon>Streptophyta</taxon>
        <taxon>Embryophyta</taxon>
        <taxon>Tracheophyta</taxon>
        <taxon>Spermatophyta</taxon>
        <taxon>Magnoliopsida</taxon>
        <taxon>eudicotyledons</taxon>
        <taxon>Gunneridae</taxon>
        <taxon>Pentapetalae</taxon>
        <taxon>rosids</taxon>
        <taxon>fabids</taxon>
        <taxon>Malpighiales</taxon>
        <taxon>Euphorbiaceae</taxon>
        <taxon>Crotonoideae</taxon>
        <taxon>Micrandreae</taxon>
        <taxon>Hevea</taxon>
    </lineage>
</organism>
<gene>
    <name evidence="1" type="ORF">P3X46_022384</name>
</gene>
<dbReference type="Proteomes" id="UP001174677">
    <property type="component" value="Chromosome 13"/>
</dbReference>
<comment type="caution">
    <text evidence="1">The sequence shown here is derived from an EMBL/GenBank/DDBJ whole genome shotgun (WGS) entry which is preliminary data.</text>
</comment>
<accession>A0ABQ9LB16</accession>
<protein>
    <submittedName>
        <fullName evidence="1">Uncharacterized protein</fullName>
    </submittedName>
</protein>
<proteinExistence type="predicted"/>
<sequence length="120" mass="14083">MQAMENEQFDQDHYEADEWRAREIAKDAVILLKQNEYEKWRKQRIKMKLNGWRKDAQQVFVRLPLNSILCQLRSLCFDKVGGNKRRINVTAAACKSSIYGARLRQLWSCLCFSSSNLGLL</sequence>
<keyword evidence="2" id="KW-1185">Reference proteome</keyword>
<evidence type="ECO:0000313" key="2">
    <source>
        <dbReference type="Proteomes" id="UP001174677"/>
    </source>
</evidence>
<reference evidence="1" key="1">
    <citation type="journal article" date="2023" name="Plant Biotechnol. J.">
        <title>Chromosome-level wild Hevea brasiliensis genome provides new tools for genomic-assisted breeding and valuable loci to elevate rubber yield.</title>
        <authorList>
            <person name="Cheng H."/>
            <person name="Song X."/>
            <person name="Hu Y."/>
            <person name="Wu T."/>
            <person name="Yang Q."/>
            <person name="An Z."/>
            <person name="Feng S."/>
            <person name="Deng Z."/>
            <person name="Wu W."/>
            <person name="Zeng X."/>
            <person name="Tu M."/>
            <person name="Wang X."/>
            <person name="Huang H."/>
        </authorList>
    </citation>
    <scope>NUCLEOTIDE SEQUENCE</scope>
    <source>
        <strain evidence="1">MT/VB/25A 57/8</strain>
    </source>
</reference>